<evidence type="ECO:0000259" key="3">
    <source>
        <dbReference type="PROSITE" id="PS50404"/>
    </source>
</evidence>
<dbReference type="InterPro" id="IPR036249">
    <property type="entry name" value="Thioredoxin-like_sf"/>
</dbReference>
<dbReference type="Pfam" id="PF02798">
    <property type="entry name" value="GST_N"/>
    <property type="match status" value="1"/>
</dbReference>
<dbReference type="FunCoup" id="A0A3N4KHF5">
    <property type="interactions" value="662"/>
</dbReference>
<dbReference type="OrthoDB" id="422574at2759"/>
<dbReference type="InterPro" id="IPR004045">
    <property type="entry name" value="Glutathione_S-Trfase_N"/>
</dbReference>
<dbReference type="PROSITE" id="PS50404">
    <property type="entry name" value="GST_NTER"/>
    <property type="match status" value="1"/>
</dbReference>
<dbReference type="Gene3D" id="1.20.1050.130">
    <property type="match status" value="1"/>
</dbReference>
<evidence type="ECO:0000256" key="2">
    <source>
        <dbReference type="RuleBase" id="RU003494"/>
    </source>
</evidence>
<keyword evidence="5" id="KW-0808">Transferase</keyword>
<dbReference type="InterPro" id="IPR036282">
    <property type="entry name" value="Glutathione-S-Trfase_C_sf"/>
</dbReference>
<dbReference type="SFLD" id="SFLDG01151">
    <property type="entry name" value="Main.2:_Nu-like"/>
    <property type="match status" value="1"/>
</dbReference>
<dbReference type="SFLD" id="SFLDS00019">
    <property type="entry name" value="Glutathione_Transferase_(cytos"/>
    <property type="match status" value="1"/>
</dbReference>
<organism evidence="5 6">
    <name type="scientific">Morchella conica CCBAS932</name>
    <dbReference type="NCBI Taxonomy" id="1392247"/>
    <lineage>
        <taxon>Eukaryota</taxon>
        <taxon>Fungi</taxon>
        <taxon>Dikarya</taxon>
        <taxon>Ascomycota</taxon>
        <taxon>Pezizomycotina</taxon>
        <taxon>Pezizomycetes</taxon>
        <taxon>Pezizales</taxon>
        <taxon>Morchellaceae</taxon>
        <taxon>Morchella</taxon>
    </lineage>
</organism>
<dbReference type="PANTHER" id="PTHR44051">
    <property type="entry name" value="GLUTATHIONE S-TRANSFERASE-RELATED"/>
    <property type="match status" value="1"/>
</dbReference>
<feature type="domain" description="GST N-terminal" evidence="3">
    <location>
        <begin position="9"/>
        <end position="93"/>
    </location>
</feature>
<comment type="similarity">
    <text evidence="1 2">Belongs to the GST superfamily.</text>
</comment>
<dbReference type="Pfam" id="PF00043">
    <property type="entry name" value="GST_C"/>
    <property type="match status" value="1"/>
</dbReference>
<dbReference type="STRING" id="1392247.A0A3N4KHF5"/>
<evidence type="ECO:0000256" key="1">
    <source>
        <dbReference type="ARBA" id="ARBA00007409"/>
    </source>
</evidence>
<dbReference type="InterPro" id="IPR040079">
    <property type="entry name" value="Glutathione_S-Trfase"/>
</dbReference>
<dbReference type="InterPro" id="IPR004046">
    <property type="entry name" value="GST_C"/>
</dbReference>
<gene>
    <name evidence="5" type="ORF">P167DRAFT_537917</name>
</gene>
<dbReference type="InParanoid" id="A0A3N4KHF5"/>
<proteinExistence type="inferred from homology"/>
<dbReference type="AlphaFoldDB" id="A0A3N4KHF5"/>
<dbReference type="SUPFAM" id="SSF52833">
    <property type="entry name" value="Thioredoxin-like"/>
    <property type="match status" value="1"/>
</dbReference>
<name>A0A3N4KHF5_9PEZI</name>
<evidence type="ECO:0000313" key="6">
    <source>
        <dbReference type="Proteomes" id="UP000277580"/>
    </source>
</evidence>
<dbReference type="PROSITE" id="PS50405">
    <property type="entry name" value="GST_CTER"/>
    <property type="match status" value="1"/>
</dbReference>
<dbReference type="SFLD" id="SFLDG00358">
    <property type="entry name" value="Main_(cytGST)"/>
    <property type="match status" value="1"/>
</dbReference>
<dbReference type="PANTHER" id="PTHR44051:SF3">
    <property type="entry name" value="TRANSCRIPTIONAL REGULATOR URE2"/>
    <property type="match status" value="1"/>
</dbReference>
<dbReference type="Proteomes" id="UP000277580">
    <property type="component" value="Unassembled WGS sequence"/>
</dbReference>
<sequence length="224" mass="25517">MSSSTTSHGKQFTLYVSAGPNPWKVVIILEELCLAYKTVVVDVNNGENKAPEFTKLNPNGRLPALVDHSNNDFTIWESGAIILYLVGKYDTEHKISFPDFDSTATANQYLMFQMSGQGPYMGQLGWFLRYHHEKIPSAIERYRAETMRIMGVLEKVLEGKQYMVNDKPSYADLAFVPYQWAADWIKPELDGWRDEFPTVAAWSDRLEARDSVKKCKAVRAECGF</sequence>
<evidence type="ECO:0000259" key="4">
    <source>
        <dbReference type="PROSITE" id="PS50405"/>
    </source>
</evidence>
<accession>A0A3N4KHF5</accession>
<evidence type="ECO:0000313" key="5">
    <source>
        <dbReference type="EMBL" id="RPB09983.1"/>
    </source>
</evidence>
<reference evidence="5 6" key="1">
    <citation type="journal article" date="2018" name="Nat. Ecol. Evol.">
        <title>Pezizomycetes genomes reveal the molecular basis of ectomycorrhizal truffle lifestyle.</title>
        <authorList>
            <person name="Murat C."/>
            <person name="Payen T."/>
            <person name="Noel B."/>
            <person name="Kuo A."/>
            <person name="Morin E."/>
            <person name="Chen J."/>
            <person name="Kohler A."/>
            <person name="Krizsan K."/>
            <person name="Balestrini R."/>
            <person name="Da Silva C."/>
            <person name="Montanini B."/>
            <person name="Hainaut M."/>
            <person name="Levati E."/>
            <person name="Barry K.W."/>
            <person name="Belfiori B."/>
            <person name="Cichocki N."/>
            <person name="Clum A."/>
            <person name="Dockter R.B."/>
            <person name="Fauchery L."/>
            <person name="Guy J."/>
            <person name="Iotti M."/>
            <person name="Le Tacon F."/>
            <person name="Lindquist E.A."/>
            <person name="Lipzen A."/>
            <person name="Malagnac F."/>
            <person name="Mello A."/>
            <person name="Molinier V."/>
            <person name="Miyauchi S."/>
            <person name="Poulain J."/>
            <person name="Riccioni C."/>
            <person name="Rubini A."/>
            <person name="Sitrit Y."/>
            <person name="Splivallo R."/>
            <person name="Traeger S."/>
            <person name="Wang M."/>
            <person name="Zifcakova L."/>
            <person name="Wipf D."/>
            <person name="Zambonelli A."/>
            <person name="Paolocci F."/>
            <person name="Nowrousian M."/>
            <person name="Ottonello S."/>
            <person name="Baldrian P."/>
            <person name="Spatafora J.W."/>
            <person name="Henrissat B."/>
            <person name="Nagy L.G."/>
            <person name="Aury J.M."/>
            <person name="Wincker P."/>
            <person name="Grigoriev I.V."/>
            <person name="Bonfante P."/>
            <person name="Martin F.M."/>
        </authorList>
    </citation>
    <scope>NUCLEOTIDE SEQUENCE [LARGE SCALE GENOMIC DNA]</scope>
    <source>
        <strain evidence="5 6">CCBAS932</strain>
    </source>
</reference>
<feature type="domain" description="GST C-terminal" evidence="4">
    <location>
        <begin position="99"/>
        <end position="224"/>
    </location>
</feature>
<dbReference type="CDD" id="cd03048">
    <property type="entry name" value="GST_N_Ure2p_like"/>
    <property type="match status" value="1"/>
</dbReference>
<keyword evidence="6" id="KW-1185">Reference proteome</keyword>
<dbReference type="InterPro" id="IPR010987">
    <property type="entry name" value="Glutathione-S-Trfase_C-like"/>
</dbReference>
<dbReference type="EMBL" id="ML119146">
    <property type="protein sequence ID" value="RPB09983.1"/>
    <property type="molecule type" value="Genomic_DNA"/>
</dbReference>
<dbReference type="SUPFAM" id="SSF47616">
    <property type="entry name" value="GST C-terminal domain-like"/>
    <property type="match status" value="1"/>
</dbReference>
<dbReference type="GO" id="GO:0016740">
    <property type="term" value="F:transferase activity"/>
    <property type="evidence" value="ECO:0007669"/>
    <property type="project" value="UniProtKB-KW"/>
</dbReference>
<protein>
    <submittedName>
        <fullName evidence="5">Glutathione S-transferase C-terminal-like protein</fullName>
    </submittedName>
</protein>